<evidence type="ECO:0008006" key="4">
    <source>
        <dbReference type="Google" id="ProtNLM"/>
    </source>
</evidence>
<dbReference type="RefSeq" id="WP_342023798.1">
    <property type="nucleotide sequence ID" value="NZ_CP151657.1"/>
</dbReference>
<evidence type="ECO:0000313" key="3">
    <source>
        <dbReference type="Proteomes" id="UP001448858"/>
    </source>
</evidence>
<keyword evidence="1" id="KW-1133">Transmembrane helix</keyword>
<dbReference type="Proteomes" id="UP001448858">
    <property type="component" value="Chromosome"/>
</dbReference>
<dbReference type="EMBL" id="CP151657">
    <property type="protein sequence ID" value="WZP16151.1"/>
    <property type="molecule type" value="Genomic_DNA"/>
</dbReference>
<evidence type="ECO:0000256" key="1">
    <source>
        <dbReference type="SAM" id="Phobius"/>
    </source>
</evidence>
<keyword evidence="3" id="KW-1185">Reference proteome</keyword>
<organism evidence="2 3">
    <name type="scientific">Arthrobacter citreus</name>
    <dbReference type="NCBI Taxonomy" id="1670"/>
    <lineage>
        <taxon>Bacteria</taxon>
        <taxon>Bacillati</taxon>
        <taxon>Actinomycetota</taxon>
        <taxon>Actinomycetes</taxon>
        <taxon>Micrococcales</taxon>
        <taxon>Micrococcaceae</taxon>
        <taxon>Arthrobacter</taxon>
    </lineage>
</organism>
<name>A0ABZ2ZVF9_9MICC</name>
<feature type="transmembrane region" description="Helical" evidence="1">
    <location>
        <begin position="45"/>
        <end position="64"/>
    </location>
</feature>
<keyword evidence="1" id="KW-0812">Transmembrane</keyword>
<gene>
    <name evidence="2" type="ORF">AAE021_00745</name>
</gene>
<keyword evidence="1" id="KW-0472">Membrane</keyword>
<accession>A0ABZ2ZVF9</accession>
<feature type="transmembrane region" description="Helical" evidence="1">
    <location>
        <begin position="7"/>
        <end position="33"/>
    </location>
</feature>
<protein>
    <recommendedName>
        <fullName evidence="4">DUF3923 family protein</fullName>
    </recommendedName>
</protein>
<proteinExistence type="predicted"/>
<reference evidence="2 3" key="1">
    <citation type="submission" date="2024-04" db="EMBL/GenBank/DDBJ databases">
        <title>Arthrobacter sp. from Plains bison fecal sample.</title>
        <authorList>
            <person name="Ruzzini A."/>
        </authorList>
    </citation>
    <scope>NUCLEOTIDE SEQUENCE [LARGE SCALE GENOMIC DNA]</scope>
    <source>
        <strain evidence="2 3">EINP1</strain>
    </source>
</reference>
<evidence type="ECO:0000313" key="2">
    <source>
        <dbReference type="EMBL" id="WZP16151.1"/>
    </source>
</evidence>
<sequence>MKRILEILFWITLAAFLVSGAVVVFGQMAGVLLLNGDIVAGVDAAFADLTFSLATACALIAFILQYFKRTADDGAGAGQSEG</sequence>